<dbReference type="PANTHER" id="PTHR38733">
    <property type="entry name" value="PROTEIN MCRC"/>
    <property type="match status" value="1"/>
</dbReference>
<evidence type="ECO:0000313" key="2">
    <source>
        <dbReference type="Proteomes" id="UP000319986"/>
    </source>
</evidence>
<evidence type="ECO:0000313" key="1">
    <source>
        <dbReference type="EMBL" id="GEC85115.1"/>
    </source>
</evidence>
<dbReference type="PANTHER" id="PTHR38733:SF1">
    <property type="entry name" value="TYPE IV METHYL-DIRECTED RESTRICTION ENZYME ECOKMCRBC"/>
    <property type="match status" value="1"/>
</dbReference>
<dbReference type="Proteomes" id="UP000319986">
    <property type="component" value="Unassembled WGS sequence"/>
</dbReference>
<dbReference type="InterPro" id="IPR019292">
    <property type="entry name" value="McrC"/>
</dbReference>
<dbReference type="AlphaFoldDB" id="A0A4Y4BWM8"/>
<reference evidence="1 2" key="1">
    <citation type="submission" date="2019-06" db="EMBL/GenBank/DDBJ databases">
        <title>Whole genome shotgun sequence of Corynebacterium variabile NBRC 15286.</title>
        <authorList>
            <person name="Hosoyama A."/>
            <person name="Uohara A."/>
            <person name="Ohji S."/>
            <person name="Ichikawa N."/>
        </authorList>
    </citation>
    <scope>NUCLEOTIDE SEQUENCE [LARGE SCALE GENOMIC DNA]</scope>
    <source>
        <strain evidence="1 2">NBRC 15286</strain>
    </source>
</reference>
<comment type="caution">
    <text evidence="1">The sequence shown here is derived from an EMBL/GenBank/DDBJ whole genome shotgun (WGS) entry which is preliminary data.</text>
</comment>
<dbReference type="RefSeq" id="WP_141328257.1">
    <property type="nucleotide sequence ID" value="NZ_BJNT01000004.1"/>
</dbReference>
<gene>
    <name evidence="1" type="ORF">CVA01_04290</name>
</gene>
<dbReference type="EMBL" id="BJNT01000004">
    <property type="protein sequence ID" value="GEC85115.1"/>
    <property type="molecule type" value="Genomic_DNA"/>
</dbReference>
<accession>A0A4Y4BWM8</accession>
<sequence length="397" mass="43924">MSTLTEHRKSEPLRFTLEQQAKLKELFHAEITPAENGLVRVTPGSRAGAVVLDGDHVVVEPKVPLPRIVHMLTVAVCPLDWRTAEVKGLQAVSIEDAVVQLFTRSCQQAFAGGVYRSYRTEEQRLAFVRGRIRIGEYLRDPRPLPVPVTATVHDEDVAENQVLAAAVQKIRLLPGLPDGTRAELARVWQVVGEVTPLAGDVALDECRRIVWSRHNSHYQAPVRLAELILDSSSLKVTAGKVQVPGFILDMPRIVEQYVRVLVRDALGASEHDMRDSWTGALWLDEGRRVQLIPDLGMRRAGRWCFVGDVKYKVNAGPDDQAGAGRREDLYQLLAYVTETGLDEGTLIYASDRAGEVAHTVRGTGERLRVISVNLGAEDCDRQVMSAVLAGRQRPPSC</sequence>
<proteinExistence type="predicted"/>
<organism evidence="1 2">
    <name type="scientific">Corynebacterium variabile</name>
    <dbReference type="NCBI Taxonomy" id="1727"/>
    <lineage>
        <taxon>Bacteria</taxon>
        <taxon>Bacillati</taxon>
        <taxon>Actinomycetota</taxon>
        <taxon>Actinomycetes</taxon>
        <taxon>Mycobacteriales</taxon>
        <taxon>Corynebacteriaceae</taxon>
        <taxon>Corynebacterium</taxon>
    </lineage>
</organism>
<dbReference type="Pfam" id="PF10117">
    <property type="entry name" value="McrBC"/>
    <property type="match status" value="1"/>
</dbReference>
<protein>
    <submittedName>
        <fullName evidence="1">McrBC 5-methylcytosine restriction system component</fullName>
    </submittedName>
</protein>
<dbReference type="GeneID" id="82886590"/>
<name>A0A4Y4BWM8_9CORY</name>